<keyword evidence="4" id="KW-1185">Reference proteome</keyword>
<feature type="transmembrane region" description="Helical" evidence="2">
    <location>
        <begin position="252"/>
        <end position="276"/>
    </location>
</feature>
<dbReference type="AlphaFoldDB" id="A0A495JRP5"/>
<evidence type="ECO:0000313" key="4">
    <source>
        <dbReference type="Proteomes" id="UP000277671"/>
    </source>
</evidence>
<feature type="transmembrane region" description="Helical" evidence="2">
    <location>
        <begin position="98"/>
        <end position="117"/>
    </location>
</feature>
<name>A0A495JRP5_9ACTN</name>
<comment type="caution">
    <text evidence="3">The sequence shown here is derived from an EMBL/GenBank/DDBJ whole genome shotgun (WGS) entry which is preliminary data.</text>
</comment>
<feature type="transmembrane region" description="Helical" evidence="2">
    <location>
        <begin position="138"/>
        <end position="159"/>
    </location>
</feature>
<dbReference type="Pfam" id="PF12730">
    <property type="entry name" value="ABC2_membrane_4"/>
    <property type="match status" value="1"/>
</dbReference>
<feature type="transmembrane region" description="Helical" evidence="2">
    <location>
        <begin position="48"/>
        <end position="70"/>
    </location>
</feature>
<evidence type="ECO:0000313" key="3">
    <source>
        <dbReference type="EMBL" id="RKR91034.1"/>
    </source>
</evidence>
<evidence type="ECO:0000256" key="1">
    <source>
        <dbReference type="SAM" id="MobiDB-lite"/>
    </source>
</evidence>
<feature type="transmembrane region" description="Helical" evidence="2">
    <location>
        <begin position="207"/>
        <end position="232"/>
    </location>
</feature>
<evidence type="ECO:0008006" key="5">
    <source>
        <dbReference type="Google" id="ProtNLM"/>
    </source>
</evidence>
<keyword evidence="2" id="KW-0812">Transmembrane</keyword>
<keyword evidence="2" id="KW-1133">Transmembrane helix</keyword>
<accession>A0A495JRP5</accession>
<feature type="transmembrane region" description="Helical" evidence="2">
    <location>
        <begin position="179"/>
        <end position="200"/>
    </location>
</feature>
<keyword evidence="2" id="KW-0472">Membrane</keyword>
<sequence length="281" mass="28854">MSTVNARRPGGSTVTSADVTTNRGNPSGGGLGGAIASEWTKLWSVRSVWWALLASVLLMAAASAQLAIYVRNSNTDTDAANDQGVVALGRIAVDSLELTQFAVLAMAILVITAEYATGTIRATLQWTPSRGHVILAKTTVVGGVTLVLGVLLGALGAAVADPILGDWGRFDLPETIGDALGVAAYLALISVFTLGVGAALRSAVATLTSVFLILTVVPATLGLSDVTIVNRIADALPGTAGLHFLRGDTDPYPPVVGLVVLVGWVLLALLAGHTVLRRRDA</sequence>
<gene>
    <name evidence="3" type="ORF">BDK92_5418</name>
</gene>
<feature type="region of interest" description="Disordered" evidence="1">
    <location>
        <begin position="1"/>
        <end position="27"/>
    </location>
</feature>
<dbReference type="Proteomes" id="UP000277671">
    <property type="component" value="Unassembled WGS sequence"/>
</dbReference>
<reference evidence="3 4" key="1">
    <citation type="submission" date="2018-10" db="EMBL/GenBank/DDBJ databases">
        <title>Sequencing the genomes of 1000 actinobacteria strains.</title>
        <authorList>
            <person name="Klenk H.-P."/>
        </authorList>
    </citation>
    <scope>NUCLEOTIDE SEQUENCE [LARGE SCALE GENOMIC DNA]</scope>
    <source>
        <strain evidence="3 4">DSM 45175</strain>
    </source>
</reference>
<feature type="compositionally biased region" description="Polar residues" evidence="1">
    <location>
        <begin position="12"/>
        <end position="25"/>
    </location>
</feature>
<protein>
    <recommendedName>
        <fullName evidence="5">ABC-2 type transport system permease protein</fullName>
    </recommendedName>
</protein>
<dbReference type="EMBL" id="RBKT01000001">
    <property type="protein sequence ID" value="RKR91034.1"/>
    <property type="molecule type" value="Genomic_DNA"/>
</dbReference>
<proteinExistence type="predicted"/>
<evidence type="ECO:0000256" key="2">
    <source>
        <dbReference type="SAM" id="Phobius"/>
    </source>
</evidence>
<organism evidence="3 4">
    <name type="scientific">Micromonospora pisi</name>
    <dbReference type="NCBI Taxonomy" id="589240"/>
    <lineage>
        <taxon>Bacteria</taxon>
        <taxon>Bacillati</taxon>
        <taxon>Actinomycetota</taxon>
        <taxon>Actinomycetes</taxon>
        <taxon>Micromonosporales</taxon>
        <taxon>Micromonosporaceae</taxon>
        <taxon>Micromonospora</taxon>
    </lineage>
</organism>